<dbReference type="Proteomes" id="UP000488936">
    <property type="component" value="Unassembled WGS sequence"/>
</dbReference>
<dbReference type="GO" id="GO:0000976">
    <property type="term" value="F:transcription cis-regulatory region binding"/>
    <property type="evidence" value="ECO:0007669"/>
    <property type="project" value="TreeGrafter"/>
</dbReference>
<dbReference type="PANTHER" id="PTHR48111">
    <property type="entry name" value="REGULATOR OF RPOS"/>
    <property type="match status" value="1"/>
</dbReference>
<evidence type="ECO:0000256" key="6">
    <source>
        <dbReference type="PROSITE-ProRule" id="PRU00169"/>
    </source>
</evidence>
<evidence type="ECO:0000259" key="9">
    <source>
        <dbReference type="PROSITE" id="PS51755"/>
    </source>
</evidence>
<dbReference type="AlphaFoldDB" id="A0A7K1GKJ4"/>
<dbReference type="SMART" id="SM00448">
    <property type="entry name" value="REC"/>
    <property type="match status" value="1"/>
</dbReference>
<keyword evidence="2" id="KW-0902">Two-component regulatory system</keyword>
<evidence type="ECO:0000259" key="8">
    <source>
        <dbReference type="PROSITE" id="PS50110"/>
    </source>
</evidence>
<organism evidence="10 11">
    <name type="scientific">Myroides pelagicus</name>
    <dbReference type="NCBI Taxonomy" id="270914"/>
    <lineage>
        <taxon>Bacteria</taxon>
        <taxon>Pseudomonadati</taxon>
        <taxon>Bacteroidota</taxon>
        <taxon>Flavobacteriia</taxon>
        <taxon>Flavobacteriales</taxon>
        <taxon>Flavobacteriaceae</taxon>
        <taxon>Myroides</taxon>
    </lineage>
</organism>
<keyword evidence="3" id="KW-0805">Transcription regulation</keyword>
<dbReference type="Gene3D" id="3.40.50.2300">
    <property type="match status" value="1"/>
</dbReference>
<sequence>MKILIIEDEIQLSDAIEQSLKKQLYVTESASNFKEALHKVISYDYDCILLDIMLPDGNGIELLKQLKDIKKDDSVIIISAKDSLDDKVLGLELGADDYLTKPFHLSELHARIKSVLRRRNQNGSNSIVLDNLELFPDDYKVTIDGKEIEVNNKEFALLHYLVINQNRLLTKVAIAEKIWGDYMDEVDSYDFVYSQIKNLRKKLKQNNAQPEIKSVYGMGYKLVNSN</sequence>
<evidence type="ECO:0000256" key="4">
    <source>
        <dbReference type="ARBA" id="ARBA00023125"/>
    </source>
</evidence>
<dbReference type="GO" id="GO:0032993">
    <property type="term" value="C:protein-DNA complex"/>
    <property type="evidence" value="ECO:0007669"/>
    <property type="project" value="TreeGrafter"/>
</dbReference>
<comment type="caution">
    <text evidence="10">The sequence shown here is derived from an EMBL/GenBank/DDBJ whole genome shotgun (WGS) entry which is preliminary data.</text>
</comment>
<dbReference type="EMBL" id="WMJY01000007">
    <property type="protein sequence ID" value="MTH29260.1"/>
    <property type="molecule type" value="Genomic_DNA"/>
</dbReference>
<keyword evidence="1 6" id="KW-0597">Phosphoprotein</keyword>
<evidence type="ECO:0000256" key="3">
    <source>
        <dbReference type="ARBA" id="ARBA00023015"/>
    </source>
</evidence>
<feature type="modified residue" description="4-aspartylphosphate" evidence="6">
    <location>
        <position position="51"/>
    </location>
</feature>
<dbReference type="PANTHER" id="PTHR48111:SF22">
    <property type="entry name" value="REGULATOR OF RPOS"/>
    <property type="match status" value="1"/>
</dbReference>
<dbReference type="GO" id="GO:0000156">
    <property type="term" value="F:phosphorelay response regulator activity"/>
    <property type="evidence" value="ECO:0007669"/>
    <property type="project" value="TreeGrafter"/>
</dbReference>
<feature type="domain" description="Response regulatory" evidence="8">
    <location>
        <begin position="2"/>
        <end position="116"/>
    </location>
</feature>
<dbReference type="InterPro" id="IPR039420">
    <property type="entry name" value="WalR-like"/>
</dbReference>
<dbReference type="SMART" id="SM00862">
    <property type="entry name" value="Trans_reg_C"/>
    <property type="match status" value="1"/>
</dbReference>
<feature type="DNA-binding region" description="OmpR/PhoB-type" evidence="7">
    <location>
        <begin position="124"/>
        <end position="224"/>
    </location>
</feature>
<proteinExistence type="predicted"/>
<dbReference type="InterPro" id="IPR001789">
    <property type="entry name" value="Sig_transdc_resp-reg_receiver"/>
</dbReference>
<dbReference type="Pfam" id="PF00486">
    <property type="entry name" value="Trans_reg_C"/>
    <property type="match status" value="1"/>
</dbReference>
<evidence type="ECO:0000256" key="5">
    <source>
        <dbReference type="ARBA" id="ARBA00023163"/>
    </source>
</evidence>
<dbReference type="Pfam" id="PF00072">
    <property type="entry name" value="Response_reg"/>
    <property type="match status" value="1"/>
</dbReference>
<protein>
    <submittedName>
        <fullName evidence="10">Response regulator</fullName>
    </submittedName>
</protein>
<dbReference type="GO" id="GO:0006355">
    <property type="term" value="P:regulation of DNA-templated transcription"/>
    <property type="evidence" value="ECO:0007669"/>
    <property type="project" value="InterPro"/>
</dbReference>
<dbReference type="PROSITE" id="PS51755">
    <property type="entry name" value="OMPR_PHOB"/>
    <property type="match status" value="1"/>
</dbReference>
<evidence type="ECO:0000256" key="1">
    <source>
        <dbReference type="ARBA" id="ARBA00022553"/>
    </source>
</evidence>
<dbReference type="RefSeq" id="WP_155035238.1">
    <property type="nucleotide sequence ID" value="NZ_JAYMMG010000007.1"/>
</dbReference>
<feature type="domain" description="OmpR/PhoB-type" evidence="9">
    <location>
        <begin position="124"/>
        <end position="224"/>
    </location>
</feature>
<dbReference type="SUPFAM" id="SSF52172">
    <property type="entry name" value="CheY-like"/>
    <property type="match status" value="1"/>
</dbReference>
<dbReference type="Gene3D" id="6.10.250.690">
    <property type="match status" value="1"/>
</dbReference>
<accession>A0A7K1GKJ4</accession>
<dbReference type="CDD" id="cd00383">
    <property type="entry name" value="trans_reg_C"/>
    <property type="match status" value="1"/>
</dbReference>
<reference evidence="10 11" key="1">
    <citation type="journal article" date="2006" name="Int. J. Syst. Evol. Microbiol.">
        <title>Myroides pelagicus sp. nov., isolated from seawater in Thailand.</title>
        <authorList>
            <person name="Yoon J."/>
            <person name="Maneerat S."/>
            <person name="Kawai F."/>
            <person name="Yokota A."/>
        </authorList>
    </citation>
    <scope>NUCLEOTIDE SEQUENCE [LARGE SCALE GENOMIC DNA]</scope>
    <source>
        <strain evidence="10 11">SM1T</strain>
    </source>
</reference>
<name>A0A7K1GKJ4_9FLAO</name>
<dbReference type="GO" id="GO:0005829">
    <property type="term" value="C:cytosol"/>
    <property type="evidence" value="ECO:0007669"/>
    <property type="project" value="TreeGrafter"/>
</dbReference>
<evidence type="ECO:0000256" key="7">
    <source>
        <dbReference type="PROSITE-ProRule" id="PRU01091"/>
    </source>
</evidence>
<dbReference type="InterPro" id="IPR011006">
    <property type="entry name" value="CheY-like_superfamily"/>
</dbReference>
<dbReference type="InterPro" id="IPR036388">
    <property type="entry name" value="WH-like_DNA-bd_sf"/>
</dbReference>
<dbReference type="OrthoDB" id="9790442at2"/>
<evidence type="ECO:0000256" key="2">
    <source>
        <dbReference type="ARBA" id="ARBA00023012"/>
    </source>
</evidence>
<dbReference type="PROSITE" id="PS50110">
    <property type="entry name" value="RESPONSE_REGULATORY"/>
    <property type="match status" value="1"/>
</dbReference>
<dbReference type="Gene3D" id="1.10.10.10">
    <property type="entry name" value="Winged helix-like DNA-binding domain superfamily/Winged helix DNA-binding domain"/>
    <property type="match status" value="1"/>
</dbReference>
<keyword evidence="11" id="KW-1185">Reference proteome</keyword>
<keyword evidence="4 7" id="KW-0238">DNA-binding</keyword>
<evidence type="ECO:0000313" key="10">
    <source>
        <dbReference type="EMBL" id="MTH29260.1"/>
    </source>
</evidence>
<keyword evidence="5" id="KW-0804">Transcription</keyword>
<evidence type="ECO:0000313" key="11">
    <source>
        <dbReference type="Proteomes" id="UP000488936"/>
    </source>
</evidence>
<gene>
    <name evidence="10" type="ORF">GJV77_04900</name>
</gene>
<dbReference type="InterPro" id="IPR001867">
    <property type="entry name" value="OmpR/PhoB-type_DNA-bd"/>
</dbReference>